<keyword evidence="2" id="KW-1185">Reference proteome</keyword>
<evidence type="ECO:0000313" key="2">
    <source>
        <dbReference type="Proteomes" id="UP000238415"/>
    </source>
</evidence>
<protein>
    <submittedName>
        <fullName evidence="1">Uncharacterized protein</fullName>
    </submittedName>
</protein>
<dbReference type="RefSeq" id="WP_170066420.1">
    <property type="nucleotide sequence ID" value="NZ_CP136419.1"/>
</dbReference>
<proteinExistence type="predicted"/>
<evidence type="ECO:0000313" key="1">
    <source>
        <dbReference type="EMBL" id="PRR68717.1"/>
    </source>
</evidence>
<dbReference type="AlphaFoldDB" id="A0A2T0AKA6"/>
<comment type="caution">
    <text evidence="1">The sequence shown here is derived from an EMBL/GenBank/DDBJ whole genome shotgun (WGS) entry which is preliminary data.</text>
</comment>
<reference evidence="1 2" key="1">
    <citation type="submission" date="2018-03" db="EMBL/GenBank/DDBJ databases">
        <title>Genome sequence of Moorella humiferrea DSM 23265.</title>
        <authorList>
            <person name="Poehlein A."/>
            <person name="Daniel R."/>
        </authorList>
    </citation>
    <scope>NUCLEOTIDE SEQUENCE [LARGE SCALE GENOMIC DNA]</scope>
    <source>
        <strain evidence="1 2">DSM 23265</strain>
    </source>
</reference>
<organism evidence="1 2">
    <name type="scientific">Neomoorella humiferrea</name>
    <dbReference type="NCBI Taxonomy" id="676965"/>
    <lineage>
        <taxon>Bacteria</taxon>
        <taxon>Bacillati</taxon>
        <taxon>Bacillota</taxon>
        <taxon>Clostridia</taxon>
        <taxon>Neomoorellales</taxon>
        <taxon>Neomoorellaceae</taxon>
        <taxon>Neomoorella</taxon>
    </lineage>
</organism>
<accession>A0A2T0AKA6</accession>
<sequence length="45" mass="4985">MHFTEQPVAADDSEFVGEDTVVRYCGSEVVGVTILNASRRKRGKE</sequence>
<dbReference type="Proteomes" id="UP000238415">
    <property type="component" value="Unassembled WGS sequence"/>
</dbReference>
<name>A0A2T0AKA6_9FIRM</name>
<gene>
    <name evidence="1" type="ORF">MOHU_26490</name>
</gene>
<dbReference type="EMBL" id="PVXM01000061">
    <property type="protein sequence ID" value="PRR68717.1"/>
    <property type="molecule type" value="Genomic_DNA"/>
</dbReference>